<evidence type="ECO:0000259" key="5">
    <source>
        <dbReference type="Pfam" id="PF01266"/>
    </source>
</evidence>
<reference evidence="6" key="1">
    <citation type="journal article" date="2014" name="Genome Announc.">
        <title>Draft Genome Sequences of Three Alkaliphilic Bacillus Strains, Bacillus wakoensis JCM 9140T, Bacillus akibai JCM 9157T, and Bacillus hemicellulosilyticus JCM 9152T.</title>
        <authorList>
            <person name="Yuki M."/>
            <person name="Oshima K."/>
            <person name="Suda W."/>
            <person name="Oshida Y."/>
            <person name="Kitamura K."/>
            <person name="Iida T."/>
            <person name="Hattori M."/>
            <person name="Ohkuma M."/>
        </authorList>
    </citation>
    <scope>NUCLEOTIDE SEQUENCE [LARGE SCALE GENOMIC DNA]</scope>
    <source>
        <strain evidence="6">JCM 9140</strain>
    </source>
</reference>
<dbReference type="GO" id="GO:0016491">
    <property type="term" value="F:oxidoreductase activity"/>
    <property type="evidence" value="ECO:0007669"/>
    <property type="project" value="UniProtKB-KW"/>
</dbReference>
<dbReference type="SUPFAM" id="SSF51971">
    <property type="entry name" value="Nucleotide-binding domain"/>
    <property type="match status" value="1"/>
</dbReference>
<evidence type="ECO:0000256" key="1">
    <source>
        <dbReference type="ARBA" id="ARBA00001974"/>
    </source>
</evidence>
<feature type="domain" description="FAD dependent oxidoreductase" evidence="5">
    <location>
        <begin position="4"/>
        <end position="111"/>
    </location>
</feature>
<keyword evidence="4" id="KW-0560">Oxidoreductase</keyword>
<accession>W4Q393</accession>
<dbReference type="PANTHER" id="PTHR13847:SF286">
    <property type="entry name" value="D-AMINO ACID DEHYDROGENASE"/>
    <property type="match status" value="1"/>
</dbReference>
<comment type="similarity">
    <text evidence="2">Belongs to the DadA oxidoreductase family.</text>
</comment>
<dbReference type="GO" id="GO:0005737">
    <property type="term" value="C:cytoplasm"/>
    <property type="evidence" value="ECO:0007669"/>
    <property type="project" value="TreeGrafter"/>
</dbReference>
<dbReference type="PANTHER" id="PTHR13847">
    <property type="entry name" value="SARCOSINE DEHYDROGENASE-RELATED"/>
    <property type="match status" value="1"/>
</dbReference>
<sequence>MKTYIVVGAGIVGASAAYHLAKSGAQVTIIDRDDKGKGTDAAAGIVCPWLSQRRNQAWYQLAKSGAKYYPSLIKELEADGETETGYAKVGAISLHTDELKLDEMEERVKKRLEDAPEIGEVTS</sequence>
<dbReference type="EMBL" id="BAUT01000027">
    <property type="protein sequence ID" value="GAE26546.1"/>
    <property type="molecule type" value="Genomic_DNA"/>
</dbReference>
<dbReference type="Pfam" id="PF01266">
    <property type="entry name" value="DAO"/>
    <property type="match status" value="1"/>
</dbReference>
<protein>
    <submittedName>
        <fullName evidence="6">D-amino acid dehydrogenase small subunit</fullName>
    </submittedName>
</protein>
<proteinExistence type="inferred from homology"/>
<dbReference type="Proteomes" id="UP000018890">
    <property type="component" value="Unassembled WGS sequence"/>
</dbReference>
<name>W4Q393_9BACI</name>
<evidence type="ECO:0000256" key="4">
    <source>
        <dbReference type="ARBA" id="ARBA00023002"/>
    </source>
</evidence>
<evidence type="ECO:0000256" key="3">
    <source>
        <dbReference type="ARBA" id="ARBA00022630"/>
    </source>
</evidence>
<dbReference type="AlphaFoldDB" id="W4Q393"/>
<dbReference type="InterPro" id="IPR006076">
    <property type="entry name" value="FAD-dep_OxRdtase"/>
</dbReference>
<evidence type="ECO:0000313" key="7">
    <source>
        <dbReference type="Proteomes" id="UP000018890"/>
    </source>
</evidence>
<dbReference type="STRING" id="1236970.JCM9140_2626"/>
<comment type="cofactor">
    <cofactor evidence="1">
        <name>FAD</name>
        <dbReference type="ChEBI" id="CHEBI:57692"/>
    </cofactor>
</comment>
<dbReference type="Gene3D" id="3.30.9.10">
    <property type="entry name" value="D-Amino Acid Oxidase, subunit A, domain 2"/>
    <property type="match status" value="1"/>
</dbReference>
<dbReference type="InterPro" id="IPR036188">
    <property type="entry name" value="FAD/NAD-bd_sf"/>
</dbReference>
<evidence type="ECO:0000313" key="6">
    <source>
        <dbReference type="EMBL" id="GAE26546.1"/>
    </source>
</evidence>
<comment type="caution">
    <text evidence="6">The sequence shown here is derived from an EMBL/GenBank/DDBJ whole genome shotgun (WGS) entry which is preliminary data.</text>
</comment>
<keyword evidence="7" id="KW-1185">Reference proteome</keyword>
<evidence type="ECO:0000256" key="2">
    <source>
        <dbReference type="ARBA" id="ARBA00009410"/>
    </source>
</evidence>
<dbReference type="Gene3D" id="3.50.50.60">
    <property type="entry name" value="FAD/NAD(P)-binding domain"/>
    <property type="match status" value="1"/>
</dbReference>
<gene>
    <name evidence="6" type="ORF">JCM9140_2626</name>
</gene>
<organism evidence="6 7">
    <name type="scientific">Halalkalibacter wakoensis JCM 9140</name>
    <dbReference type="NCBI Taxonomy" id="1236970"/>
    <lineage>
        <taxon>Bacteria</taxon>
        <taxon>Bacillati</taxon>
        <taxon>Bacillota</taxon>
        <taxon>Bacilli</taxon>
        <taxon>Bacillales</taxon>
        <taxon>Bacillaceae</taxon>
        <taxon>Halalkalibacter</taxon>
    </lineage>
</organism>
<keyword evidence="3" id="KW-0285">Flavoprotein</keyword>